<evidence type="ECO:0000256" key="7">
    <source>
        <dbReference type="PROSITE-ProRule" id="PRU01360"/>
    </source>
</evidence>
<dbReference type="InterPro" id="IPR037066">
    <property type="entry name" value="Plug_dom_sf"/>
</dbReference>
<dbReference type="Pfam" id="PF13715">
    <property type="entry name" value="CarbopepD_reg_2"/>
    <property type="match status" value="1"/>
</dbReference>
<dbReference type="SUPFAM" id="SSF49464">
    <property type="entry name" value="Carboxypeptidase regulatory domain-like"/>
    <property type="match status" value="1"/>
</dbReference>
<dbReference type="Proteomes" id="UP000244168">
    <property type="component" value="Unassembled WGS sequence"/>
</dbReference>
<dbReference type="Gene3D" id="2.60.40.1120">
    <property type="entry name" value="Carboxypeptidase-like, regulatory domain"/>
    <property type="match status" value="1"/>
</dbReference>
<dbReference type="Gene3D" id="2.40.170.20">
    <property type="entry name" value="TonB-dependent receptor, beta-barrel domain"/>
    <property type="match status" value="1"/>
</dbReference>
<keyword evidence="10" id="KW-1185">Reference proteome</keyword>
<keyword evidence="4 7" id="KW-0812">Transmembrane</keyword>
<dbReference type="EMBL" id="QAOQ01000011">
    <property type="protein sequence ID" value="PTQ92644.1"/>
    <property type="molecule type" value="Genomic_DNA"/>
</dbReference>
<dbReference type="GO" id="GO:0009279">
    <property type="term" value="C:cell outer membrane"/>
    <property type="evidence" value="ECO:0007669"/>
    <property type="project" value="UniProtKB-SubCell"/>
</dbReference>
<evidence type="ECO:0000256" key="1">
    <source>
        <dbReference type="ARBA" id="ARBA00004571"/>
    </source>
</evidence>
<dbReference type="InterPro" id="IPR008969">
    <property type="entry name" value="CarboxyPept-like_regulatory"/>
</dbReference>
<protein>
    <submittedName>
        <fullName evidence="9">TonB-linked SusC/RagA family outer membrane protein</fullName>
    </submittedName>
</protein>
<reference evidence="9 10" key="1">
    <citation type="submission" date="2018-04" db="EMBL/GenBank/DDBJ databases">
        <title>Genomic Encyclopedia of Archaeal and Bacterial Type Strains, Phase II (KMG-II): from individual species to whole genera.</title>
        <authorList>
            <person name="Goeker M."/>
        </authorList>
    </citation>
    <scope>NUCLEOTIDE SEQUENCE [LARGE SCALE GENOMIC DNA]</scope>
    <source>
        <strain evidence="9 10">DSM 26809</strain>
    </source>
</reference>
<dbReference type="AlphaFoldDB" id="A0A2T5J4U3"/>
<evidence type="ECO:0000256" key="5">
    <source>
        <dbReference type="ARBA" id="ARBA00023136"/>
    </source>
</evidence>
<evidence type="ECO:0000313" key="10">
    <source>
        <dbReference type="Proteomes" id="UP000244168"/>
    </source>
</evidence>
<keyword evidence="2 7" id="KW-0813">Transport</keyword>
<evidence type="ECO:0000256" key="3">
    <source>
        <dbReference type="ARBA" id="ARBA00022452"/>
    </source>
</evidence>
<accession>A0A2T5J4U3</accession>
<keyword evidence="3 7" id="KW-1134">Transmembrane beta strand</keyword>
<dbReference type="NCBIfam" id="TIGR04057">
    <property type="entry name" value="SusC_RagA_signa"/>
    <property type="match status" value="1"/>
</dbReference>
<dbReference type="PROSITE" id="PS52016">
    <property type="entry name" value="TONB_DEPENDENT_REC_3"/>
    <property type="match status" value="1"/>
</dbReference>
<dbReference type="InterPro" id="IPR023997">
    <property type="entry name" value="TonB-dep_OMP_SusC/RagA_CS"/>
</dbReference>
<evidence type="ECO:0000313" key="9">
    <source>
        <dbReference type="EMBL" id="PTQ92644.1"/>
    </source>
</evidence>
<dbReference type="InterPro" id="IPR036942">
    <property type="entry name" value="Beta-barrel_TonB_sf"/>
</dbReference>
<evidence type="ECO:0000256" key="6">
    <source>
        <dbReference type="ARBA" id="ARBA00023237"/>
    </source>
</evidence>
<dbReference type="Pfam" id="PF07715">
    <property type="entry name" value="Plug"/>
    <property type="match status" value="1"/>
</dbReference>
<evidence type="ECO:0000256" key="4">
    <source>
        <dbReference type="ARBA" id="ARBA00022692"/>
    </source>
</evidence>
<dbReference type="RefSeq" id="WP_107831394.1">
    <property type="nucleotide sequence ID" value="NZ_CP160205.1"/>
</dbReference>
<dbReference type="InterPro" id="IPR039426">
    <property type="entry name" value="TonB-dep_rcpt-like"/>
</dbReference>
<feature type="domain" description="TonB-dependent receptor plug" evidence="8">
    <location>
        <begin position="121"/>
        <end position="220"/>
    </location>
</feature>
<proteinExistence type="inferred from homology"/>
<comment type="similarity">
    <text evidence="7">Belongs to the TonB-dependent receptor family.</text>
</comment>
<evidence type="ECO:0000259" key="8">
    <source>
        <dbReference type="Pfam" id="PF07715"/>
    </source>
</evidence>
<sequence length="1114" mass="122850">MKQILPKLQWLLVALLVTGLGLSKVSAQNVIRGIITDENNQPLPGVSVMIAGSRQGTSTNINGRFTISATQGQTLTVSFIGYKTQELTIGADANLAVQMKAEGKELSEIVVTALGVKKEVQKLGYSQSQIKGEELTTARDANPLNSMAGKVAGLQIGASSEFFGAPTVVLRGSKDVLYVVDGEPVNSDTFDFNADDIESYTILKGPNAAALYGFRGINGAIIITTKKGSKDKKGWQVDYNSVNEMEKGFIVLPQSQVEYGRGTNYQYTYGNVLYDNNQRLPEWGPRFDGVFQTQQYDSPYDPTTGIRQKTPWVARGANNFENFVQTGLITTNTLSAAASGSNYDIHVSYGHTYQKGDFPNTKLNIDNFKLSAGYDINSKLRFEGDVNVSEQYSPNVPDVVYSPNSYVYMFKVYGSADYDIRDIKNYYQGPQGVPGLTQYAPEYGRENNAWFIANEWLKGRQKDGLYGSLRLQYKFNKDLNLSLRTALNTYNQLSTEDVPASTNLNQYLSWYTFGWFGDYREDQRRLLENNTDLILNYNHKFTDWNISGIAGASERSFTYDSHWATTQQLAIPGVYDLNNSVGKPYVYTFGSKMQVYSGFYSVDIGYKNYFNLNTTNRVDHLSTLPSSNSTYLYPSVALSSVVSDWVKLPEFISFLKLRASFADVKGGLTAPTIGTSYNALNSTAAGTGWNSKPVIGLLGYGSEIYTPYNGPVYVNESPVSTTSIYNNTPSANISNTISNPNIKPFDVKSYEYGMDVKFLGNRLGLNATYFTTTNGPNIFQLPVSTATTYTNRLINGVTTQKDGFEIELMGSVLKNPRGLNWDINANWSTYKETLKAIYGDLPYLEQNGHDYKVGERLDAIYGTKFVRDPNGNIVNSTGGLPLSSGGGIAQNGLLGYANPDFSFGITNTFRYKNWSLSFQFDGRVGGKIYDFVYYHAMNGGTDLESASGAFGAARLAEWNSTAEGTKAATPKYVGPGVIITSGTPHFTNGQIDNMKDLTFAPNNVPVLVQSYISSGIGANADEYYMISRTYAKLREASIGYSLPAKMLQRAFIKKVSFSIVGRNLLYFAQRKDIDLDQFASGYNASDRTIVGTNSGSDLSSPTVRRFGFNVNLSF</sequence>
<dbReference type="NCBIfam" id="TIGR04056">
    <property type="entry name" value="OMP_RagA_SusC"/>
    <property type="match status" value="1"/>
</dbReference>
<name>A0A2T5J4U3_9SPHI</name>
<keyword evidence="5 7" id="KW-0472">Membrane</keyword>
<dbReference type="SUPFAM" id="SSF56935">
    <property type="entry name" value="Porins"/>
    <property type="match status" value="1"/>
</dbReference>
<organism evidence="9 10">
    <name type="scientific">Mucilaginibacter yixingensis</name>
    <dbReference type="NCBI Taxonomy" id="1295612"/>
    <lineage>
        <taxon>Bacteria</taxon>
        <taxon>Pseudomonadati</taxon>
        <taxon>Bacteroidota</taxon>
        <taxon>Sphingobacteriia</taxon>
        <taxon>Sphingobacteriales</taxon>
        <taxon>Sphingobacteriaceae</taxon>
        <taxon>Mucilaginibacter</taxon>
    </lineage>
</organism>
<dbReference type="Gene3D" id="2.170.130.10">
    <property type="entry name" value="TonB-dependent receptor, plug domain"/>
    <property type="match status" value="1"/>
</dbReference>
<keyword evidence="6 7" id="KW-0998">Cell outer membrane</keyword>
<dbReference type="OrthoDB" id="9768177at2"/>
<dbReference type="InterPro" id="IPR012910">
    <property type="entry name" value="Plug_dom"/>
</dbReference>
<evidence type="ECO:0000256" key="2">
    <source>
        <dbReference type="ARBA" id="ARBA00022448"/>
    </source>
</evidence>
<comment type="subcellular location">
    <subcellularLocation>
        <location evidence="1 7">Cell outer membrane</location>
        <topology evidence="1 7">Multi-pass membrane protein</topology>
    </subcellularLocation>
</comment>
<gene>
    <name evidence="9" type="ORF">C8P68_11121</name>
</gene>
<dbReference type="InterPro" id="IPR023996">
    <property type="entry name" value="TonB-dep_OMP_SusC/RagA"/>
</dbReference>
<comment type="caution">
    <text evidence="9">The sequence shown here is derived from an EMBL/GenBank/DDBJ whole genome shotgun (WGS) entry which is preliminary data.</text>
</comment>